<comment type="catalytic activity">
    <reaction evidence="7 8">
        <text>NAD(+) + ATP = ADP + NADP(+) + H(+)</text>
        <dbReference type="Rhea" id="RHEA:18629"/>
        <dbReference type="ChEBI" id="CHEBI:15378"/>
        <dbReference type="ChEBI" id="CHEBI:30616"/>
        <dbReference type="ChEBI" id="CHEBI:57540"/>
        <dbReference type="ChEBI" id="CHEBI:58349"/>
        <dbReference type="ChEBI" id="CHEBI:456216"/>
        <dbReference type="EC" id="2.7.1.23"/>
    </reaction>
</comment>
<comment type="function">
    <text evidence="8">Involved in the regulation of the intracellular balance of NAD and NADP, and is a key enzyme in the biosynthesis of NADP. Catalyzes specifically the phosphorylation on 2'-hydroxyl of the adenosine moiety of NAD to yield NADP.</text>
</comment>
<evidence type="ECO:0000256" key="7">
    <source>
        <dbReference type="ARBA" id="ARBA00047925"/>
    </source>
</evidence>
<dbReference type="InterPro" id="IPR017438">
    <property type="entry name" value="ATP-NAD_kinase_N"/>
</dbReference>
<name>A0A1I2J6F9_9CLOT</name>
<evidence type="ECO:0000313" key="9">
    <source>
        <dbReference type="EMBL" id="SFF50114.1"/>
    </source>
</evidence>
<keyword evidence="10" id="KW-1185">Reference proteome</keyword>
<dbReference type="InterPro" id="IPR002504">
    <property type="entry name" value="NADK"/>
</dbReference>
<feature type="binding site" evidence="8">
    <location>
        <position position="240"/>
    </location>
    <ligand>
        <name>NAD(+)</name>
        <dbReference type="ChEBI" id="CHEBI:57540"/>
    </ligand>
</feature>
<feature type="binding site" evidence="8">
    <location>
        <begin position="140"/>
        <end position="141"/>
    </location>
    <ligand>
        <name>NAD(+)</name>
        <dbReference type="ChEBI" id="CHEBI:57540"/>
    </ligand>
</feature>
<comment type="cofactor">
    <cofactor evidence="8">
        <name>a divalent metal cation</name>
        <dbReference type="ChEBI" id="CHEBI:60240"/>
    </cofactor>
</comment>
<dbReference type="EMBL" id="FOOE01000001">
    <property type="protein sequence ID" value="SFF50114.1"/>
    <property type="molecule type" value="Genomic_DNA"/>
</dbReference>
<evidence type="ECO:0000256" key="4">
    <source>
        <dbReference type="ARBA" id="ARBA00022840"/>
    </source>
</evidence>
<dbReference type="Pfam" id="PF01513">
    <property type="entry name" value="NAD_kinase"/>
    <property type="match status" value="1"/>
</dbReference>
<keyword evidence="5 8" id="KW-0521">NADP</keyword>
<keyword evidence="8" id="KW-0963">Cytoplasm</keyword>
<evidence type="ECO:0000256" key="6">
    <source>
        <dbReference type="ARBA" id="ARBA00023027"/>
    </source>
</evidence>
<dbReference type="EC" id="2.7.1.23" evidence="8"/>
<dbReference type="Proteomes" id="UP000182135">
    <property type="component" value="Unassembled WGS sequence"/>
</dbReference>
<dbReference type="GO" id="GO:0019674">
    <property type="term" value="P:NAD+ metabolic process"/>
    <property type="evidence" value="ECO:0007669"/>
    <property type="project" value="InterPro"/>
</dbReference>
<dbReference type="GO" id="GO:0046872">
    <property type="term" value="F:metal ion binding"/>
    <property type="evidence" value="ECO:0007669"/>
    <property type="project" value="UniProtKB-UniRule"/>
</dbReference>
<proteinExistence type="inferred from homology"/>
<dbReference type="PANTHER" id="PTHR20275:SF0">
    <property type="entry name" value="NAD KINASE"/>
    <property type="match status" value="1"/>
</dbReference>
<dbReference type="SUPFAM" id="SSF111331">
    <property type="entry name" value="NAD kinase/diacylglycerol kinase-like"/>
    <property type="match status" value="1"/>
</dbReference>
<evidence type="ECO:0000313" key="10">
    <source>
        <dbReference type="Proteomes" id="UP000182135"/>
    </source>
</evidence>
<feature type="binding site" evidence="8">
    <location>
        <begin position="181"/>
        <end position="186"/>
    </location>
    <ligand>
        <name>NAD(+)</name>
        <dbReference type="ChEBI" id="CHEBI:57540"/>
    </ligand>
</feature>
<dbReference type="GO" id="GO:0005737">
    <property type="term" value="C:cytoplasm"/>
    <property type="evidence" value="ECO:0007669"/>
    <property type="project" value="UniProtKB-SubCell"/>
</dbReference>
<evidence type="ECO:0000256" key="8">
    <source>
        <dbReference type="HAMAP-Rule" id="MF_00361"/>
    </source>
</evidence>
<dbReference type="GO" id="GO:0006741">
    <property type="term" value="P:NADP+ biosynthetic process"/>
    <property type="evidence" value="ECO:0007669"/>
    <property type="project" value="UniProtKB-UniRule"/>
</dbReference>
<dbReference type="GO" id="GO:0005524">
    <property type="term" value="F:ATP binding"/>
    <property type="evidence" value="ECO:0007669"/>
    <property type="project" value="UniProtKB-KW"/>
</dbReference>
<dbReference type="AlphaFoldDB" id="A0A1I2J6F9"/>
<keyword evidence="6 8" id="KW-0520">NAD</keyword>
<evidence type="ECO:0000256" key="3">
    <source>
        <dbReference type="ARBA" id="ARBA00022777"/>
    </source>
</evidence>
<comment type="subcellular location">
    <subcellularLocation>
        <location evidence="8">Cytoplasm</location>
    </subcellularLocation>
</comment>
<accession>A0A1I2J6F9</accession>
<dbReference type="GeneID" id="90544767"/>
<keyword evidence="1 8" id="KW-0808">Transferase</keyword>
<dbReference type="RefSeq" id="WP_230029237.1">
    <property type="nucleotide sequence ID" value="NZ_CP076620.1"/>
</dbReference>
<comment type="caution">
    <text evidence="8">Lacks conserved residue(s) required for the propagation of feature annotation.</text>
</comment>
<feature type="active site" description="Proton acceptor" evidence="8">
    <location>
        <position position="71"/>
    </location>
</feature>
<dbReference type="Gene3D" id="2.60.200.30">
    <property type="entry name" value="Probable inorganic polyphosphate/atp-NAD kinase, domain 2"/>
    <property type="match status" value="1"/>
</dbReference>
<dbReference type="PANTHER" id="PTHR20275">
    <property type="entry name" value="NAD KINASE"/>
    <property type="match status" value="1"/>
</dbReference>
<keyword evidence="2 8" id="KW-0547">Nucleotide-binding</keyword>
<feature type="binding site" evidence="8">
    <location>
        <begin position="71"/>
        <end position="72"/>
    </location>
    <ligand>
        <name>NAD(+)</name>
        <dbReference type="ChEBI" id="CHEBI:57540"/>
    </ligand>
</feature>
<protein>
    <recommendedName>
        <fullName evidence="8">NAD kinase</fullName>
        <ecNumber evidence="8">2.7.1.23</ecNumber>
    </recommendedName>
    <alternativeName>
        <fullName evidence="8">ATP-dependent NAD kinase</fullName>
    </alternativeName>
</protein>
<keyword evidence="3 8" id="KW-0418">Kinase</keyword>
<gene>
    <name evidence="8" type="primary">nadK</name>
    <name evidence="9" type="ORF">SAMN04487885_101164</name>
</gene>
<dbReference type="GO" id="GO:0051287">
    <property type="term" value="F:NAD binding"/>
    <property type="evidence" value="ECO:0007669"/>
    <property type="project" value="UniProtKB-ARBA"/>
</dbReference>
<dbReference type="STRING" id="1529.SAMN04487885_101164"/>
<evidence type="ECO:0000256" key="1">
    <source>
        <dbReference type="ARBA" id="ARBA00022679"/>
    </source>
</evidence>
<evidence type="ECO:0000256" key="5">
    <source>
        <dbReference type="ARBA" id="ARBA00022857"/>
    </source>
</evidence>
<dbReference type="InterPro" id="IPR017437">
    <property type="entry name" value="ATP-NAD_kinase_PpnK-typ_C"/>
</dbReference>
<dbReference type="Gene3D" id="3.40.50.10330">
    <property type="entry name" value="Probable inorganic polyphosphate/atp-NAD kinase, domain 1"/>
    <property type="match status" value="1"/>
</dbReference>
<dbReference type="InterPro" id="IPR016064">
    <property type="entry name" value="NAD/diacylglycerol_kinase_sf"/>
</dbReference>
<dbReference type="eggNOG" id="COG0061">
    <property type="taxonomic scope" value="Bacteria"/>
</dbReference>
<sequence>MKTYRYLVGESMRTIGINVNTTKDKDGNVVKTIKDIISSKLGSEILVFKDSKGLTKEKCSKLDFIIALGGDGTILSTARKVSKYEIPILGVNIGTLGFLAAVEMSQFEDAIMEIRDGSYAIEDRVMIGCEINGKKFSALNDIFIQKGTLSSIIDFYIEVDGKFYASFIADGVIFSTPTGSTAYSLSAGGPVLFPTLDVLEITPICPHTQGIKTLIIPCDLNIKIRIKSKDDNVFLSIDGQESVILNKISSVSLTKNNFKCKVIRLNDYDYFDILRNKILWRTMECAGDNYEDK</sequence>
<dbReference type="HAMAP" id="MF_00361">
    <property type="entry name" value="NAD_kinase"/>
    <property type="match status" value="1"/>
</dbReference>
<dbReference type="GO" id="GO:0003951">
    <property type="term" value="F:NAD+ kinase activity"/>
    <property type="evidence" value="ECO:0007669"/>
    <property type="project" value="UniProtKB-UniRule"/>
</dbReference>
<feature type="binding site" evidence="8">
    <location>
        <position position="170"/>
    </location>
    <ligand>
        <name>NAD(+)</name>
        <dbReference type="ChEBI" id="CHEBI:57540"/>
    </ligand>
</feature>
<dbReference type="Pfam" id="PF20143">
    <property type="entry name" value="NAD_kinase_C"/>
    <property type="match status" value="1"/>
</dbReference>
<organism evidence="9 10">
    <name type="scientific">Clostridium cadaveris</name>
    <dbReference type="NCBI Taxonomy" id="1529"/>
    <lineage>
        <taxon>Bacteria</taxon>
        <taxon>Bacillati</taxon>
        <taxon>Bacillota</taxon>
        <taxon>Clostridia</taxon>
        <taxon>Eubacteriales</taxon>
        <taxon>Clostridiaceae</taxon>
        <taxon>Clostridium</taxon>
    </lineage>
</organism>
<reference evidence="9 10" key="1">
    <citation type="submission" date="2016-10" db="EMBL/GenBank/DDBJ databases">
        <authorList>
            <person name="de Groot N.N."/>
        </authorList>
    </citation>
    <scope>NUCLEOTIDE SEQUENCE [LARGE SCALE GENOMIC DNA]</scope>
    <source>
        <strain evidence="9 10">NLAE-zl-G419</strain>
    </source>
</reference>
<keyword evidence="4 8" id="KW-0067">ATP-binding</keyword>
<comment type="similarity">
    <text evidence="8">Belongs to the NAD kinase family.</text>
</comment>
<evidence type="ECO:0000256" key="2">
    <source>
        <dbReference type="ARBA" id="ARBA00022741"/>
    </source>
</evidence>